<evidence type="ECO:0000313" key="4">
    <source>
        <dbReference type="EMBL" id="TXT11110.1"/>
    </source>
</evidence>
<protein>
    <recommendedName>
        <fullName evidence="6">Exonuclease domain-containing protein</fullName>
    </recommendedName>
</protein>
<dbReference type="InterPro" id="IPR036397">
    <property type="entry name" value="RNaseH_sf"/>
</dbReference>
<comment type="caution">
    <text evidence="4">The sequence shown here is derived from an EMBL/GenBank/DDBJ whole genome shotgun (WGS) entry which is preliminary data.</text>
</comment>
<keyword evidence="1" id="KW-0540">Nuclease</keyword>
<sequence>MPGQWRDDNLHLVCPRCDACCGATAPPVVCQTTSSVPSRSILLLFSHPLSQHDQHRSRPLRGDRCVWGVGQVVLSRTNRRLRNGALQHGERAGEVCTLLSSRNRSQRQGRRRRPYRQGAVPLVRVPAPEERGRLQDGQWVCVEEARLRAQSRASPRRCSRTVRGPQEITLTPIAPTVETVRAEVVALIKSKIIVGHALFNDLAVLQHRHDYEDVRDTALFYPLRERMGVKTEGMYPSLRGMAKEVLGKDMHDGAHCPIEDARVTMEIFLKVRTEYEKGLADGDDVVSGVPR</sequence>
<accession>A0A7D8V102</accession>
<name>A0A7D8V102_VANHU</name>
<keyword evidence="2" id="KW-0378">Hydrolase</keyword>
<proteinExistence type="predicted"/>
<dbReference type="GO" id="GO:0006364">
    <property type="term" value="P:rRNA processing"/>
    <property type="evidence" value="ECO:0007669"/>
    <property type="project" value="TreeGrafter"/>
</dbReference>
<evidence type="ECO:0000256" key="1">
    <source>
        <dbReference type="ARBA" id="ARBA00022722"/>
    </source>
</evidence>
<evidence type="ECO:0000313" key="5">
    <source>
        <dbReference type="Proteomes" id="UP000473826"/>
    </source>
</evidence>
<dbReference type="EMBL" id="QKWK01000004">
    <property type="protein sequence ID" value="TXT11110.1"/>
    <property type="molecule type" value="Genomic_DNA"/>
</dbReference>
<dbReference type="Proteomes" id="UP000473826">
    <property type="component" value="Unassembled WGS sequence"/>
</dbReference>
<evidence type="ECO:0000256" key="3">
    <source>
        <dbReference type="ARBA" id="ARBA00022839"/>
    </source>
</evidence>
<dbReference type="OrthoDB" id="8191639at2759"/>
<dbReference type="InterPro" id="IPR047021">
    <property type="entry name" value="REXO1/3/4-like"/>
</dbReference>
<reference evidence="4 5" key="1">
    <citation type="journal article" date="2019" name="PLoS Genet.">
        <title>Convergent evolution of linked mating-type loci in basidiomycete fungi.</title>
        <authorList>
            <person name="Sun S."/>
            <person name="Coelho M.A."/>
            <person name="Heitman J."/>
            <person name="Nowrousian M."/>
        </authorList>
    </citation>
    <scope>NUCLEOTIDE SEQUENCE [LARGE SCALE GENOMIC DNA]</scope>
    <source>
        <strain evidence="4 5">CBS 4282</strain>
    </source>
</reference>
<dbReference type="InterPro" id="IPR012337">
    <property type="entry name" value="RNaseH-like_sf"/>
</dbReference>
<dbReference type="GO" id="GO:0004527">
    <property type="term" value="F:exonuclease activity"/>
    <property type="evidence" value="ECO:0007669"/>
    <property type="project" value="UniProtKB-KW"/>
</dbReference>
<dbReference type="PANTHER" id="PTHR12801">
    <property type="entry name" value="RNA EXONUCLEASE REXO1 / RECO3 FAMILY MEMBER-RELATED"/>
    <property type="match status" value="1"/>
</dbReference>
<organism evidence="4 5">
    <name type="scientific">Vanrija humicola</name>
    <name type="common">Yeast</name>
    <name type="synonym">Cryptococcus humicola</name>
    <dbReference type="NCBI Taxonomy" id="5417"/>
    <lineage>
        <taxon>Eukaryota</taxon>
        <taxon>Fungi</taxon>
        <taxon>Dikarya</taxon>
        <taxon>Basidiomycota</taxon>
        <taxon>Agaricomycotina</taxon>
        <taxon>Tremellomycetes</taxon>
        <taxon>Trichosporonales</taxon>
        <taxon>Trichosporonaceae</taxon>
        <taxon>Vanrija</taxon>
    </lineage>
</organism>
<dbReference type="AlphaFoldDB" id="A0A7D8V102"/>
<dbReference type="Gene3D" id="3.30.420.10">
    <property type="entry name" value="Ribonuclease H-like superfamily/Ribonuclease H"/>
    <property type="match status" value="1"/>
</dbReference>
<gene>
    <name evidence="4" type="ORF">VHUM_01861</name>
</gene>
<evidence type="ECO:0008006" key="6">
    <source>
        <dbReference type="Google" id="ProtNLM"/>
    </source>
</evidence>
<keyword evidence="5" id="KW-1185">Reference proteome</keyword>
<evidence type="ECO:0000256" key="2">
    <source>
        <dbReference type="ARBA" id="ARBA00022801"/>
    </source>
</evidence>
<dbReference type="GO" id="GO:0000027">
    <property type="term" value="P:ribosomal large subunit assembly"/>
    <property type="evidence" value="ECO:0007669"/>
    <property type="project" value="TreeGrafter"/>
</dbReference>
<dbReference type="PANTHER" id="PTHR12801:SF45">
    <property type="entry name" value="RNA EXONUCLEASE 4"/>
    <property type="match status" value="1"/>
</dbReference>
<dbReference type="GO" id="GO:0005634">
    <property type="term" value="C:nucleus"/>
    <property type="evidence" value="ECO:0007669"/>
    <property type="project" value="TreeGrafter"/>
</dbReference>
<keyword evidence="3" id="KW-0269">Exonuclease</keyword>
<dbReference type="SUPFAM" id="SSF53098">
    <property type="entry name" value="Ribonuclease H-like"/>
    <property type="match status" value="1"/>
</dbReference>
<dbReference type="GO" id="GO:0003676">
    <property type="term" value="F:nucleic acid binding"/>
    <property type="evidence" value="ECO:0007669"/>
    <property type="project" value="InterPro"/>
</dbReference>